<gene>
    <name evidence="2" type="ORF">EHS24_001698</name>
</gene>
<sequence length="382" mass="43141">MSEVLQTGEQDPNPHPPRRSTGTRVTIDLAMFPHIGGLILQMTDWKDLLPWRLTSKLVCAQVDRLMTSHVIMVDGPEHVLLKSPKGRIPVLRDFVYNRHSADSGNAGHGRPVMALSKTTILDLYLRKIDYEGGGKPSEPFENLKYMRLHAFEGDDITRTAVMFPAQTLVTFGDMGLLLQSQVTFRIKVIPADHIPSCATKLVINIKFQTVTRYHVDAYQSVTSDTSLLHDGLREVVLVFSNWGRPVSSSFVKKWPAVVPANERCLWVVMMVITAIVRGRSKVTIVDLHKVDFHWLFGMTPPKDVESPHQAALLQAIHPEARTSKGISMVRGDADWLPKDYAPWTHLLSQLDVSALEFLTLEEYGLRLTPEDLELEIQEFWGY</sequence>
<dbReference type="EMBL" id="RSCE01000011">
    <property type="protein sequence ID" value="RSH78790.1"/>
    <property type="molecule type" value="Genomic_DNA"/>
</dbReference>
<dbReference type="Proteomes" id="UP000279236">
    <property type="component" value="Unassembled WGS sequence"/>
</dbReference>
<dbReference type="RefSeq" id="XP_028473937.1">
    <property type="nucleotide sequence ID" value="XM_028617474.1"/>
</dbReference>
<feature type="region of interest" description="Disordered" evidence="1">
    <location>
        <begin position="1"/>
        <end position="23"/>
    </location>
</feature>
<protein>
    <submittedName>
        <fullName evidence="2">Uncharacterized protein</fullName>
    </submittedName>
</protein>
<evidence type="ECO:0000313" key="3">
    <source>
        <dbReference type="Proteomes" id="UP000279236"/>
    </source>
</evidence>
<feature type="compositionally biased region" description="Polar residues" evidence="1">
    <location>
        <begin position="1"/>
        <end position="10"/>
    </location>
</feature>
<dbReference type="AlphaFoldDB" id="A0A427XIU8"/>
<keyword evidence="3" id="KW-1185">Reference proteome</keyword>
<name>A0A427XIU8_9TREE</name>
<evidence type="ECO:0000256" key="1">
    <source>
        <dbReference type="SAM" id="MobiDB-lite"/>
    </source>
</evidence>
<reference evidence="2 3" key="1">
    <citation type="submission" date="2018-11" db="EMBL/GenBank/DDBJ databases">
        <title>Genome sequence of Apiotrichum porosum DSM 27194.</title>
        <authorList>
            <person name="Aliyu H."/>
            <person name="Gorte O."/>
            <person name="Ochsenreither K."/>
        </authorList>
    </citation>
    <scope>NUCLEOTIDE SEQUENCE [LARGE SCALE GENOMIC DNA]</scope>
    <source>
        <strain evidence="2 3">DSM 27194</strain>
    </source>
</reference>
<evidence type="ECO:0000313" key="2">
    <source>
        <dbReference type="EMBL" id="RSH78790.1"/>
    </source>
</evidence>
<dbReference type="GeneID" id="39586241"/>
<proteinExistence type="predicted"/>
<comment type="caution">
    <text evidence="2">The sequence shown here is derived from an EMBL/GenBank/DDBJ whole genome shotgun (WGS) entry which is preliminary data.</text>
</comment>
<accession>A0A427XIU8</accession>
<organism evidence="2 3">
    <name type="scientific">Apiotrichum porosum</name>
    <dbReference type="NCBI Taxonomy" id="105984"/>
    <lineage>
        <taxon>Eukaryota</taxon>
        <taxon>Fungi</taxon>
        <taxon>Dikarya</taxon>
        <taxon>Basidiomycota</taxon>
        <taxon>Agaricomycotina</taxon>
        <taxon>Tremellomycetes</taxon>
        <taxon>Trichosporonales</taxon>
        <taxon>Trichosporonaceae</taxon>
        <taxon>Apiotrichum</taxon>
    </lineage>
</organism>